<reference evidence="2 3" key="1">
    <citation type="submission" date="2019-11" db="EMBL/GenBank/DDBJ databases">
        <title>Draft Genome Sequences of Six Type Strains of the Genus Massilia.</title>
        <authorList>
            <person name="Miess H."/>
            <person name="Frediansyah A."/>
            <person name="Goeker M."/>
            <person name="Gross H."/>
        </authorList>
    </citation>
    <scope>NUCLEOTIDE SEQUENCE [LARGE SCALE GENOMIC DNA]</scope>
    <source>
        <strain evidence="2 3">DSM 17513</strain>
    </source>
</reference>
<proteinExistence type="predicted"/>
<dbReference type="Proteomes" id="UP000431684">
    <property type="component" value="Unassembled WGS sequence"/>
</dbReference>
<dbReference type="AlphaFoldDB" id="A0A6I3XRK6"/>
<organism evidence="2 3">
    <name type="scientific">Pseudoduganella dura</name>
    <dbReference type="NCBI Taxonomy" id="321982"/>
    <lineage>
        <taxon>Bacteria</taxon>
        <taxon>Pseudomonadati</taxon>
        <taxon>Pseudomonadota</taxon>
        <taxon>Betaproteobacteria</taxon>
        <taxon>Burkholderiales</taxon>
        <taxon>Oxalobacteraceae</taxon>
        <taxon>Telluria group</taxon>
        <taxon>Pseudoduganella</taxon>
    </lineage>
</organism>
<accession>A0A6I3XRK6</accession>
<gene>
    <name evidence="2" type="ORF">GJV26_28825</name>
</gene>
<sequence>MEQARPPADRRLLDFRPELELPAAGETAAPWRERIADRIAGNEYGEMDFAARLLEARSADELAPVLADLVGPAADAHQRALREPVLRVLHRAARMIFPLNATRAPADLKRKASGVFGLELEGLSPEDKEFELARHFVRLAADAAQTALARAGQSPLEQGGQAANRAASQAAQRALMQAARRNAPGLLRQRAAGPQAVPRIQTIDLQAGRHDRSGFDV</sequence>
<evidence type="ECO:0000256" key="1">
    <source>
        <dbReference type="SAM" id="MobiDB-lite"/>
    </source>
</evidence>
<dbReference type="OrthoDB" id="883703at2"/>
<dbReference type="RefSeq" id="WP_155711990.1">
    <property type="nucleotide sequence ID" value="NZ_BMWU01000008.1"/>
</dbReference>
<evidence type="ECO:0000313" key="3">
    <source>
        <dbReference type="Proteomes" id="UP000431684"/>
    </source>
</evidence>
<feature type="region of interest" description="Disordered" evidence="1">
    <location>
        <begin position="151"/>
        <end position="175"/>
    </location>
</feature>
<feature type="region of interest" description="Disordered" evidence="1">
    <location>
        <begin position="189"/>
        <end position="217"/>
    </location>
</feature>
<comment type="caution">
    <text evidence="2">The sequence shown here is derived from an EMBL/GenBank/DDBJ whole genome shotgun (WGS) entry which is preliminary data.</text>
</comment>
<keyword evidence="3" id="KW-1185">Reference proteome</keyword>
<protein>
    <submittedName>
        <fullName evidence="2">Uncharacterized protein</fullName>
    </submittedName>
</protein>
<feature type="compositionally biased region" description="Basic and acidic residues" evidence="1">
    <location>
        <begin position="207"/>
        <end position="217"/>
    </location>
</feature>
<name>A0A6I3XRK6_9BURK</name>
<feature type="compositionally biased region" description="Low complexity" evidence="1">
    <location>
        <begin position="161"/>
        <end position="175"/>
    </location>
</feature>
<evidence type="ECO:0000313" key="2">
    <source>
        <dbReference type="EMBL" id="MUI16431.1"/>
    </source>
</evidence>
<dbReference type="EMBL" id="WNWM01000002">
    <property type="protein sequence ID" value="MUI16431.1"/>
    <property type="molecule type" value="Genomic_DNA"/>
</dbReference>